<organism evidence="1 2">
    <name type="scientific">Penicillium subrubescens</name>
    <dbReference type="NCBI Taxonomy" id="1316194"/>
    <lineage>
        <taxon>Eukaryota</taxon>
        <taxon>Fungi</taxon>
        <taxon>Dikarya</taxon>
        <taxon>Ascomycota</taxon>
        <taxon>Pezizomycotina</taxon>
        <taxon>Eurotiomycetes</taxon>
        <taxon>Eurotiomycetidae</taxon>
        <taxon>Eurotiales</taxon>
        <taxon>Aspergillaceae</taxon>
        <taxon>Penicillium</taxon>
    </lineage>
</organism>
<dbReference type="EMBL" id="MNBE01000557">
    <property type="protein sequence ID" value="OKP09207.1"/>
    <property type="molecule type" value="Genomic_DNA"/>
</dbReference>
<keyword evidence="2" id="KW-1185">Reference proteome</keyword>
<gene>
    <name evidence="1" type="ORF">PENSUB_5415</name>
</gene>
<proteinExistence type="predicted"/>
<dbReference type="Proteomes" id="UP000186955">
    <property type="component" value="Unassembled WGS sequence"/>
</dbReference>
<dbReference type="AlphaFoldDB" id="A0A1Q5U9R9"/>
<evidence type="ECO:0000313" key="1">
    <source>
        <dbReference type="EMBL" id="OKP09207.1"/>
    </source>
</evidence>
<sequence>MIEALELEREIRQADNMRFFIPKLEAKLGITLETKNAMTSDGIAYTMYDETETAKKNTGIENLAQKINKAAEALRKTTRNDGKDFIFATHQAVIREASNSITELKKKCPS</sequence>
<comment type="caution">
    <text evidence="1">The sequence shown here is derived from an EMBL/GenBank/DDBJ whole genome shotgun (WGS) entry which is preliminary data.</text>
</comment>
<protein>
    <submittedName>
        <fullName evidence="1">Uncharacterized protein</fullName>
    </submittedName>
</protein>
<evidence type="ECO:0000313" key="2">
    <source>
        <dbReference type="Proteomes" id="UP000186955"/>
    </source>
</evidence>
<accession>A0A1Q5U9R9</accession>
<reference evidence="1 2" key="1">
    <citation type="submission" date="2016-10" db="EMBL/GenBank/DDBJ databases">
        <title>Genome sequence of the ascomycete fungus Penicillium subrubescens.</title>
        <authorList>
            <person name="De Vries R.P."/>
            <person name="Peng M."/>
            <person name="Dilokpimol A."/>
            <person name="Hilden K."/>
            <person name="Makela M.R."/>
            <person name="Grigoriev I."/>
            <person name="Riley R."/>
            <person name="Granchi Z."/>
        </authorList>
    </citation>
    <scope>NUCLEOTIDE SEQUENCE [LARGE SCALE GENOMIC DNA]</scope>
    <source>
        <strain evidence="1 2">CBS 132785</strain>
    </source>
</reference>
<name>A0A1Q5U9R9_9EURO</name>